<keyword evidence="4" id="KW-0813">Transport</keyword>
<gene>
    <name evidence="9" type="ORF">SADUNF_Sadunf08G0063600</name>
</gene>
<accession>A0A835N141</accession>
<comment type="subcellular location">
    <subcellularLocation>
        <location evidence="1">Golgi apparatus membrane</location>
        <topology evidence="1">Peripheral membrane protein</topology>
    </subcellularLocation>
</comment>
<evidence type="ECO:0000256" key="5">
    <source>
        <dbReference type="ARBA" id="ARBA00022927"/>
    </source>
</evidence>
<evidence type="ECO:0000256" key="7">
    <source>
        <dbReference type="ARBA" id="ARBA00023136"/>
    </source>
</evidence>
<organism evidence="9 10">
    <name type="scientific">Salix dunnii</name>
    <dbReference type="NCBI Taxonomy" id="1413687"/>
    <lineage>
        <taxon>Eukaryota</taxon>
        <taxon>Viridiplantae</taxon>
        <taxon>Streptophyta</taxon>
        <taxon>Embryophyta</taxon>
        <taxon>Tracheophyta</taxon>
        <taxon>Spermatophyta</taxon>
        <taxon>Magnoliopsida</taxon>
        <taxon>eudicotyledons</taxon>
        <taxon>Gunneridae</taxon>
        <taxon>Pentapetalae</taxon>
        <taxon>rosids</taxon>
        <taxon>fabids</taxon>
        <taxon>Malpighiales</taxon>
        <taxon>Salicaceae</taxon>
        <taxon>Saliceae</taxon>
        <taxon>Salix</taxon>
    </lineage>
</organism>
<comment type="similarity">
    <text evidence="2">Belongs to the COG1 family.</text>
</comment>
<dbReference type="PANTHER" id="PTHR31658:SF0">
    <property type="entry name" value="CONSERVED OLIGOMERIC GOLGI COMPLEX SUBUNIT 1"/>
    <property type="match status" value="1"/>
</dbReference>
<keyword evidence="6" id="KW-0333">Golgi apparatus</keyword>
<dbReference type="Pfam" id="PF08700">
    <property type="entry name" value="VPS51_Exo84_N"/>
    <property type="match status" value="1"/>
</dbReference>
<dbReference type="GO" id="GO:0006891">
    <property type="term" value="P:intra-Golgi vesicle-mediated transport"/>
    <property type="evidence" value="ECO:0007669"/>
    <property type="project" value="InterPro"/>
</dbReference>
<reference evidence="9 10" key="1">
    <citation type="submission" date="2020-10" db="EMBL/GenBank/DDBJ databases">
        <title>Plant Genome Project.</title>
        <authorList>
            <person name="Zhang R.-G."/>
        </authorList>
    </citation>
    <scope>NUCLEOTIDE SEQUENCE [LARGE SCALE GENOMIC DNA]</scope>
    <source>
        <strain evidence="9">FAFU-HL-1</strain>
        <tissue evidence="9">Leaf</tissue>
    </source>
</reference>
<evidence type="ECO:0000256" key="6">
    <source>
        <dbReference type="ARBA" id="ARBA00023034"/>
    </source>
</evidence>
<dbReference type="GO" id="GO:0000139">
    <property type="term" value="C:Golgi membrane"/>
    <property type="evidence" value="ECO:0007669"/>
    <property type="project" value="UniProtKB-SubCell"/>
</dbReference>
<evidence type="ECO:0000256" key="2">
    <source>
        <dbReference type="ARBA" id="ARBA00006653"/>
    </source>
</evidence>
<proteinExistence type="inferred from homology"/>
<evidence type="ECO:0000313" key="10">
    <source>
        <dbReference type="Proteomes" id="UP000657918"/>
    </source>
</evidence>
<dbReference type="AlphaFoldDB" id="A0A835N141"/>
<evidence type="ECO:0000256" key="8">
    <source>
        <dbReference type="SAM" id="MobiDB-lite"/>
    </source>
</evidence>
<sequence>MLARGFSMDRNGNLSPVQFGILPGELFPISSVHKPVQCEDRKNFSAIVAVQFHCSKLRYEAVVISVKNFWGFVSRSESARRRGDDRRGSTRTSSQLQKRQELDGEHAIATVTITALIQRTMRVSTPSATDDRARLSGGGYQDAESLLRTKTISEIRIVESATRQQIEEKKEELRQLVGNRYRDLIDSADSIVHMKSYCESISHNIASIHINIRSLSASPLSETPKFTSPGPTRGKFYGIACRVKYLVDTPENIWGCLDEFMFLEAAGRYTRAKHVHSELMSSDCNKILSNFPLLQHQWQIVESFKVHISQKSRERLSDQGLEIGGYADALAAAAVIDELEPDQVLCLFLDSRKSWISQKIGVFGWVDVKNDNVSGEVVVVFCEVLKIIQVSVGQVGELFLQVLNDMPSFYKVILGSPPASQLFGGIPNPDEEVRLWKSFREKLESVNVALDKEYIARTCLSWLRNCGREIVSKMNGRFLIDVIATGGELAVAEKMIRETMDSKQVLEGSLGWLKSVFGSEIELPWSRIRELVLENDSDLWDEIFEGAFVQRMKTIIITRFEDLVRGINLGESICSIRETPGEQIDFQAYLNRPSTGGGVWFIEPYAKKCSLGSGHKVSPEKNDFHSCLNAFFGPEVSRIRDAVDSCCQTVLKDLLSFLESPKAALRLNDLAPFLQGRCYESISTIMTELKRELDSLYAAMGNANNVGHSASPAIVVDKSLYIGRLLFAFQNHSKHVPVILGSPRFWAEDTMAAVFDKLPSVLRQSSVPNDHPIPGSPGRQFPTGSKRQTSSAASALLGANENASPKLEELGRTMKDLCIRAHIVWISWLSDELSTILARDLGKDDGLSATTPLRGWEETVVKQEKSDENQSEIKISLPSIPSLYIISFLFRACEEIHRIGGHVLDKSILQKFASALLEKVIEIYEDFLSSRESHQFQVTEKGVLQILLDLRFAADVLSGGDCNINEEMPRNPRVKIPFRRKQEQIHMKSVFRERIDGLINRFSQRLDPIDWLTGLLSLCISAYNLHFEPLKYEPYLWENERQSYLRHAVLFGFFVQLNRMYTDTMQKLPSNPESNIMRCCAVPRFKYLPISTPALSSRGSTKSSFQATSDDISSRSSWKAYTNGELSQKIDLDENSSFGVATPILKSFMQMIGSAVYSVLYAQLRSGCALVGSRFGESTLKLGSMLTDGQVGIFKDRSAAAMSTFGDILPVQASGLLSSFTATRSDS</sequence>
<feature type="region of interest" description="Disordered" evidence="8">
    <location>
        <begin position="766"/>
        <end position="787"/>
    </location>
</feature>
<evidence type="ECO:0000256" key="1">
    <source>
        <dbReference type="ARBA" id="ARBA00004395"/>
    </source>
</evidence>
<evidence type="ECO:0000256" key="4">
    <source>
        <dbReference type="ARBA" id="ARBA00022448"/>
    </source>
</evidence>
<comment type="caution">
    <text evidence="9">The sequence shown here is derived from an EMBL/GenBank/DDBJ whole genome shotgun (WGS) entry which is preliminary data.</text>
</comment>
<dbReference type="OrthoDB" id="46189at2759"/>
<evidence type="ECO:0000313" key="9">
    <source>
        <dbReference type="EMBL" id="KAF9677018.1"/>
    </source>
</evidence>
<keyword evidence="7" id="KW-0472">Membrane</keyword>
<evidence type="ECO:0000256" key="3">
    <source>
        <dbReference type="ARBA" id="ARBA00020978"/>
    </source>
</evidence>
<keyword evidence="5" id="KW-0653">Protein transport</keyword>
<feature type="region of interest" description="Disordered" evidence="8">
    <location>
        <begin position="80"/>
        <end position="102"/>
    </location>
</feature>
<dbReference type="InterPro" id="IPR033370">
    <property type="entry name" value="COG1"/>
</dbReference>
<dbReference type="GO" id="GO:0015031">
    <property type="term" value="P:protein transport"/>
    <property type="evidence" value="ECO:0007669"/>
    <property type="project" value="UniProtKB-KW"/>
</dbReference>
<dbReference type="EMBL" id="JADGMS010000008">
    <property type="protein sequence ID" value="KAF9677018.1"/>
    <property type="molecule type" value="Genomic_DNA"/>
</dbReference>
<protein>
    <recommendedName>
        <fullName evidence="3">Conserved oligomeric Golgi complex subunit 1</fullName>
    </recommendedName>
</protein>
<dbReference type="GO" id="GO:0017119">
    <property type="term" value="C:Golgi transport complex"/>
    <property type="evidence" value="ECO:0007669"/>
    <property type="project" value="InterPro"/>
</dbReference>
<keyword evidence="10" id="KW-1185">Reference proteome</keyword>
<dbReference type="PANTHER" id="PTHR31658">
    <property type="entry name" value="CONSERVED OLIGOMERIC GOLGI COMPLEX SUBUNIT 1"/>
    <property type="match status" value="1"/>
</dbReference>
<dbReference type="Proteomes" id="UP000657918">
    <property type="component" value="Chromosome 8"/>
</dbReference>
<name>A0A835N141_9ROSI</name>